<dbReference type="RefSeq" id="WP_157101941.1">
    <property type="nucleotide sequence ID" value="NZ_VMSD01000002.1"/>
</dbReference>
<keyword evidence="1" id="KW-0732">Signal</keyword>
<name>A0ABQ6YRM8_9NOCA</name>
<feature type="chain" id="PRO_5045080565" evidence="1">
    <location>
        <begin position="28"/>
        <end position="73"/>
    </location>
</feature>
<accession>A0ABQ6YRM8</accession>
<gene>
    <name evidence="2" type="ORF">FNL39_102558</name>
</gene>
<keyword evidence="3" id="KW-1185">Reference proteome</keyword>
<evidence type="ECO:0000313" key="3">
    <source>
        <dbReference type="Proteomes" id="UP000798951"/>
    </source>
</evidence>
<feature type="signal peptide" evidence="1">
    <location>
        <begin position="1"/>
        <end position="27"/>
    </location>
</feature>
<organism evidence="2 3">
    <name type="scientific">Nocardia caishijiensis</name>
    <dbReference type="NCBI Taxonomy" id="184756"/>
    <lineage>
        <taxon>Bacteria</taxon>
        <taxon>Bacillati</taxon>
        <taxon>Actinomycetota</taxon>
        <taxon>Actinomycetes</taxon>
        <taxon>Mycobacteriales</taxon>
        <taxon>Nocardiaceae</taxon>
        <taxon>Nocardia</taxon>
    </lineage>
</organism>
<reference evidence="2 3" key="1">
    <citation type="submission" date="2019-07" db="EMBL/GenBank/DDBJ databases">
        <title>Genomic Encyclopedia of Type Strains, Phase IV (KMG-IV): sequencing the most valuable type-strain genomes for metagenomic binning, comparative biology and taxonomic classification.</title>
        <authorList>
            <person name="Goeker M."/>
        </authorList>
    </citation>
    <scope>NUCLEOTIDE SEQUENCE [LARGE SCALE GENOMIC DNA]</scope>
    <source>
        <strain evidence="2 3">DSM 44831</strain>
    </source>
</reference>
<dbReference type="EMBL" id="VMSD01000002">
    <property type="protein sequence ID" value="KAF0848409.1"/>
    <property type="molecule type" value="Genomic_DNA"/>
</dbReference>
<comment type="caution">
    <text evidence="2">The sequence shown here is derived from an EMBL/GenBank/DDBJ whole genome shotgun (WGS) entry which is preliminary data.</text>
</comment>
<protein>
    <submittedName>
        <fullName evidence="2">Uncharacterized protein</fullName>
    </submittedName>
</protein>
<evidence type="ECO:0000256" key="1">
    <source>
        <dbReference type="SAM" id="SignalP"/>
    </source>
</evidence>
<evidence type="ECO:0000313" key="2">
    <source>
        <dbReference type="EMBL" id="KAF0848409.1"/>
    </source>
</evidence>
<dbReference type="Proteomes" id="UP000798951">
    <property type="component" value="Unassembled WGS sequence"/>
</dbReference>
<sequence length="73" mass="6931">MSFTKLVTAGITALAFGAVLTAGPATAAPVAPVVAPGEPAPGGVASGSAIIDDVAELFRQLQCGSAYSCGAPA</sequence>
<proteinExistence type="predicted"/>